<feature type="transmembrane region" description="Helical" evidence="7">
    <location>
        <begin position="305"/>
        <end position="324"/>
    </location>
</feature>
<keyword evidence="2" id="KW-0813">Transport</keyword>
<dbReference type="GO" id="GO:0005886">
    <property type="term" value="C:plasma membrane"/>
    <property type="evidence" value="ECO:0007669"/>
    <property type="project" value="UniProtKB-SubCell"/>
</dbReference>
<feature type="transmembrane region" description="Helical" evidence="7">
    <location>
        <begin position="172"/>
        <end position="193"/>
    </location>
</feature>
<name>A0A1M5X7Y9_9BACT</name>
<keyword evidence="10" id="KW-1185">Reference proteome</keyword>
<keyword evidence="6 7" id="KW-0472">Membrane</keyword>
<evidence type="ECO:0000313" key="10">
    <source>
        <dbReference type="Proteomes" id="UP000184139"/>
    </source>
</evidence>
<evidence type="ECO:0000256" key="6">
    <source>
        <dbReference type="ARBA" id="ARBA00023136"/>
    </source>
</evidence>
<evidence type="ECO:0000256" key="7">
    <source>
        <dbReference type="SAM" id="Phobius"/>
    </source>
</evidence>
<protein>
    <submittedName>
        <fullName evidence="9">Drug resistance transporter, EmrB/QacA subfamily</fullName>
    </submittedName>
</protein>
<dbReference type="InterPro" id="IPR011701">
    <property type="entry name" value="MFS"/>
</dbReference>
<dbReference type="EMBL" id="FQXS01000017">
    <property type="protein sequence ID" value="SHH95333.1"/>
    <property type="molecule type" value="Genomic_DNA"/>
</dbReference>
<dbReference type="GO" id="GO:0022857">
    <property type="term" value="F:transmembrane transporter activity"/>
    <property type="evidence" value="ECO:0007669"/>
    <property type="project" value="InterPro"/>
</dbReference>
<feature type="transmembrane region" description="Helical" evidence="7">
    <location>
        <begin position="276"/>
        <end position="299"/>
    </location>
</feature>
<feature type="transmembrane region" description="Helical" evidence="7">
    <location>
        <begin position="213"/>
        <end position="229"/>
    </location>
</feature>
<feature type="transmembrane region" description="Helical" evidence="7">
    <location>
        <begin position="110"/>
        <end position="131"/>
    </location>
</feature>
<evidence type="ECO:0000313" key="9">
    <source>
        <dbReference type="EMBL" id="SHH95333.1"/>
    </source>
</evidence>
<dbReference type="Pfam" id="PF07690">
    <property type="entry name" value="MFS_1"/>
    <property type="match status" value="1"/>
</dbReference>
<dbReference type="PANTHER" id="PTHR42718">
    <property type="entry name" value="MAJOR FACILITATOR SUPERFAMILY MULTIDRUG TRANSPORTER MFSC"/>
    <property type="match status" value="1"/>
</dbReference>
<dbReference type="RefSeq" id="WP_073377072.1">
    <property type="nucleotide sequence ID" value="NZ_FQXS01000017.1"/>
</dbReference>
<accession>A0A1M5X7Y9</accession>
<proteinExistence type="predicted"/>
<dbReference type="OrthoDB" id="9807274at2"/>
<keyword evidence="5 7" id="KW-1133">Transmembrane helix</keyword>
<dbReference type="CDD" id="cd17321">
    <property type="entry name" value="MFS_MMR_MDR_like"/>
    <property type="match status" value="1"/>
</dbReference>
<keyword evidence="4 7" id="KW-0812">Transmembrane</keyword>
<evidence type="ECO:0000259" key="8">
    <source>
        <dbReference type="PROSITE" id="PS50850"/>
    </source>
</evidence>
<evidence type="ECO:0000256" key="5">
    <source>
        <dbReference type="ARBA" id="ARBA00022989"/>
    </source>
</evidence>
<keyword evidence="3" id="KW-1003">Cell membrane</keyword>
<dbReference type="STRING" id="1121409.SAMN02745124_02811"/>
<evidence type="ECO:0000256" key="1">
    <source>
        <dbReference type="ARBA" id="ARBA00004651"/>
    </source>
</evidence>
<feature type="transmembrane region" description="Helical" evidence="7">
    <location>
        <begin position="235"/>
        <end position="255"/>
    </location>
</feature>
<organism evidence="9 10">
    <name type="scientific">Desulfofustis glycolicus DSM 9705</name>
    <dbReference type="NCBI Taxonomy" id="1121409"/>
    <lineage>
        <taxon>Bacteria</taxon>
        <taxon>Pseudomonadati</taxon>
        <taxon>Thermodesulfobacteriota</taxon>
        <taxon>Desulfobulbia</taxon>
        <taxon>Desulfobulbales</taxon>
        <taxon>Desulfocapsaceae</taxon>
        <taxon>Desulfofustis</taxon>
    </lineage>
</organism>
<feature type="transmembrane region" description="Helical" evidence="7">
    <location>
        <begin position="85"/>
        <end position="104"/>
    </location>
</feature>
<feature type="transmembrane region" description="Helical" evidence="7">
    <location>
        <begin position="53"/>
        <end position="73"/>
    </location>
</feature>
<evidence type="ECO:0000256" key="2">
    <source>
        <dbReference type="ARBA" id="ARBA00022448"/>
    </source>
</evidence>
<feature type="domain" description="Major facilitator superfamily (MFS) profile" evidence="8">
    <location>
        <begin position="19"/>
        <end position="475"/>
    </location>
</feature>
<evidence type="ECO:0000256" key="4">
    <source>
        <dbReference type="ARBA" id="ARBA00022692"/>
    </source>
</evidence>
<feature type="transmembrane region" description="Helical" evidence="7">
    <location>
        <begin position="450"/>
        <end position="471"/>
    </location>
</feature>
<feature type="transmembrane region" description="Helical" evidence="7">
    <location>
        <begin position="143"/>
        <end position="166"/>
    </location>
</feature>
<feature type="transmembrane region" description="Helical" evidence="7">
    <location>
        <begin position="20"/>
        <end position="41"/>
    </location>
</feature>
<dbReference type="PANTHER" id="PTHR42718:SF46">
    <property type="entry name" value="BLR6921 PROTEIN"/>
    <property type="match status" value="1"/>
</dbReference>
<dbReference type="Gene3D" id="1.20.1720.10">
    <property type="entry name" value="Multidrug resistance protein D"/>
    <property type="match status" value="1"/>
</dbReference>
<evidence type="ECO:0000256" key="3">
    <source>
        <dbReference type="ARBA" id="ARBA00022475"/>
    </source>
</evidence>
<feature type="transmembrane region" description="Helical" evidence="7">
    <location>
        <begin position="364"/>
        <end position="383"/>
    </location>
</feature>
<feature type="transmembrane region" description="Helical" evidence="7">
    <location>
        <begin position="336"/>
        <end position="358"/>
    </location>
</feature>
<dbReference type="PRINTS" id="PR01036">
    <property type="entry name" value="TCRTETB"/>
</dbReference>
<sequence length="475" mass="50442">MLGEEASTAEETGMAKWRIFLLVGAGVFLSTMDSSMVNVALPSIMRSFSAPLIQVQWVVLIYLLTITVSLLFWGVAADRLGIGTVYLLGIGVFGTGSLVCAVAPNLWLLISARLVEGVGAAMMMASGPVIIRDAFPRRELGKGLGMIGIATSAGLMSGPLVSGLLIDWFSWRMIFLVNLPISLVILAGGTYLFRISKVGNGARNKRQVDGRGALLWAVVVLSCILYAHFLPSFGWFFRVGGALWLGLATASFIWAERTRKSAILPLHLFGKSYYHIGLITAAVSFASLFVVLVLLPFYLDLVRGLPANLIGLVMMAVPLSLFVVSPTSGMLFDRLGGRILTTAGLAISFVALLSLATIDGASSLIAICGRLVLLGMGQSMFLAPNTASLLSRIGDDDAGVTAGLLATSRNLGMLFGAAFAGIVFAAWFSWFTGGAEVRHFVSGQSDQFVAALRATFLCAAAVSLAAVVISWQRER</sequence>
<gene>
    <name evidence="9" type="ORF">SAMN02745124_02811</name>
</gene>
<dbReference type="SUPFAM" id="SSF103473">
    <property type="entry name" value="MFS general substrate transporter"/>
    <property type="match status" value="1"/>
</dbReference>
<comment type="subcellular location">
    <subcellularLocation>
        <location evidence="1">Cell membrane</location>
        <topology evidence="1">Multi-pass membrane protein</topology>
    </subcellularLocation>
</comment>
<dbReference type="InterPro" id="IPR020846">
    <property type="entry name" value="MFS_dom"/>
</dbReference>
<dbReference type="InterPro" id="IPR036259">
    <property type="entry name" value="MFS_trans_sf"/>
</dbReference>
<dbReference type="AlphaFoldDB" id="A0A1M5X7Y9"/>
<dbReference type="Proteomes" id="UP000184139">
    <property type="component" value="Unassembled WGS sequence"/>
</dbReference>
<reference evidence="9 10" key="1">
    <citation type="submission" date="2016-11" db="EMBL/GenBank/DDBJ databases">
        <authorList>
            <person name="Jaros S."/>
            <person name="Januszkiewicz K."/>
            <person name="Wedrychowicz H."/>
        </authorList>
    </citation>
    <scope>NUCLEOTIDE SEQUENCE [LARGE SCALE GENOMIC DNA]</scope>
    <source>
        <strain evidence="9 10">DSM 9705</strain>
    </source>
</reference>
<dbReference type="PROSITE" id="PS50850">
    <property type="entry name" value="MFS"/>
    <property type="match status" value="1"/>
</dbReference>
<feature type="transmembrane region" description="Helical" evidence="7">
    <location>
        <begin position="411"/>
        <end position="430"/>
    </location>
</feature>
<dbReference type="Gene3D" id="1.20.1250.20">
    <property type="entry name" value="MFS general substrate transporter like domains"/>
    <property type="match status" value="1"/>
</dbReference>